<dbReference type="SUPFAM" id="SSF53697">
    <property type="entry name" value="SIS domain"/>
    <property type="match status" value="1"/>
</dbReference>
<dbReference type="Gene3D" id="3.40.50.10490">
    <property type="entry name" value="Glucose-6-phosphate isomerase like protein, domain 1"/>
    <property type="match status" value="1"/>
</dbReference>
<reference evidence="5" key="3">
    <citation type="submission" date="2025-04" db="UniProtKB">
        <authorList>
            <consortium name="RefSeq"/>
        </authorList>
    </citation>
    <scope>IDENTIFICATION</scope>
    <source>
        <strain evidence="5">CBS 781.70</strain>
    </source>
</reference>
<evidence type="ECO:0000256" key="1">
    <source>
        <dbReference type="SAM" id="MobiDB-lite"/>
    </source>
</evidence>
<evidence type="ECO:0000313" key="5">
    <source>
        <dbReference type="RefSeq" id="XP_033531416.1"/>
    </source>
</evidence>
<feature type="domain" description="SIS" evidence="2">
    <location>
        <begin position="78"/>
        <end position="272"/>
    </location>
</feature>
<sequence length="298" mass="31469">MNLKRKRSNSCIPSLAPSGTLTPEEDQDVLIPAAKKLHTPSSTSTQASYILNNTANALLSLTSLYDTSTSAQGSLRRAVQLLAQTQLTGHKIITCGVGKSGFVAQKLSAMLKSLGIASSYMSAAEATHGDLGDVRGPHSPAFGRHVREPGWSLDGNVRRGADSIVFISYSGRTEELLRVRDRLPRGVGLVAISGVQSAAQCALLASPETSTKDEGDGHDCVPLGEGERVLLPAPIPESEEATYGVATPTTSALVAMAVSDMLALCIAEELFEGDRDRMKEVFKRNHPGGAIGEKSSKK</sequence>
<reference evidence="3 5" key="1">
    <citation type="submission" date="2020-01" db="EMBL/GenBank/DDBJ databases">
        <authorList>
            <consortium name="DOE Joint Genome Institute"/>
            <person name="Haridas S."/>
            <person name="Albert R."/>
            <person name="Binder M."/>
            <person name="Bloem J."/>
            <person name="Labutti K."/>
            <person name="Salamov A."/>
            <person name="Andreopoulos B."/>
            <person name="Baker S.E."/>
            <person name="Barry K."/>
            <person name="Bills G."/>
            <person name="Bluhm B.H."/>
            <person name="Cannon C."/>
            <person name="Castanera R."/>
            <person name="Culley D.E."/>
            <person name="Daum C."/>
            <person name="Ezra D."/>
            <person name="Gonzalez J.B."/>
            <person name="Henrissat B."/>
            <person name="Kuo A."/>
            <person name="Liang C."/>
            <person name="Lipzen A."/>
            <person name="Lutzoni F."/>
            <person name="Magnuson J."/>
            <person name="Mondo S."/>
            <person name="Nolan M."/>
            <person name="Ohm R."/>
            <person name="Pangilinan J."/>
            <person name="Park H.-J."/>
            <person name="Ramirez L."/>
            <person name="Alfaro M."/>
            <person name="Sun H."/>
            <person name="Tritt A."/>
            <person name="Yoshinaga Y."/>
            <person name="Zwiers L.-H."/>
            <person name="Turgeon B.G."/>
            <person name="Goodwin S.B."/>
            <person name="Spatafora J.W."/>
            <person name="Crous P.W."/>
            <person name="Grigoriev I.V."/>
        </authorList>
    </citation>
    <scope>NUCLEOTIDE SEQUENCE</scope>
    <source>
        <strain evidence="3 5">CBS 781.70</strain>
    </source>
</reference>
<dbReference type="GeneID" id="54421382"/>
<dbReference type="InterPro" id="IPR001347">
    <property type="entry name" value="SIS_dom"/>
</dbReference>
<dbReference type="InterPro" id="IPR046348">
    <property type="entry name" value="SIS_dom_sf"/>
</dbReference>
<evidence type="ECO:0000313" key="4">
    <source>
        <dbReference type="Proteomes" id="UP000504638"/>
    </source>
</evidence>
<dbReference type="PANTHER" id="PTHR38418">
    <property type="entry name" value="SUGAR ISOMERASE, KPSF/GUTQ (AFU_ORTHOLOGUE AFUA_6G08860)"/>
    <property type="match status" value="1"/>
</dbReference>
<dbReference type="PANTHER" id="PTHR38418:SF2">
    <property type="entry name" value="SUGAR ISOMERASE, KPSF_GUTQ (AFU_ORTHOLOGUE AFUA_6G08860)"/>
    <property type="match status" value="1"/>
</dbReference>
<feature type="region of interest" description="Disordered" evidence="1">
    <location>
        <begin position="1"/>
        <end position="24"/>
    </location>
</feature>
<protein>
    <recommendedName>
        <fullName evidence="2">SIS domain-containing protein</fullName>
    </recommendedName>
</protein>
<gene>
    <name evidence="3 5" type="ORF">P152DRAFT_468220</name>
</gene>
<dbReference type="GO" id="GO:1901135">
    <property type="term" value="P:carbohydrate derivative metabolic process"/>
    <property type="evidence" value="ECO:0007669"/>
    <property type="project" value="InterPro"/>
</dbReference>
<accession>A0A6G1FV60</accession>
<evidence type="ECO:0000313" key="3">
    <source>
        <dbReference type="EMBL" id="KAF1809785.1"/>
    </source>
</evidence>
<dbReference type="Proteomes" id="UP000504638">
    <property type="component" value="Unplaced"/>
</dbReference>
<dbReference type="RefSeq" id="XP_033531416.1">
    <property type="nucleotide sequence ID" value="XM_033680812.1"/>
</dbReference>
<reference evidence="5" key="2">
    <citation type="submission" date="2020-04" db="EMBL/GenBank/DDBJ databases">
        <authorList>
            <consortium name="NCBI Genome Project"/>
        </authorList>
    </citation>
    <scope>NUCLEOTIDE SEQUENCE</scope>
    <source>
        <strain evidence="5">CBS 781.70</strain>
    </source>
</reference>
<proteinExistence type="predicted"/>
<dbReference type="PROSITE" id="PS51464">
    <property type="entry name" value="SIS"/>
    <property type="match status" value="1"/>
</dbReference>
<dbReference type="OrthoDB" id="1872003at2759"/>
<dbReference type="GO" id="GO:0097367">
    <property type="term" value="F:carbohydrate derivative binding"/>
    <property type="evidence" value="ECO:0007669"/>
    <property type="project" value="InterPro"/>
</dbReference>
<keyword evidence="4" id="KW-1185">Reference proteome</keyword>
<name>A0A6G1FV60_9PEZI</name>
<dbReference type="AlphaFoldDB" id="A0A6G1FV60"/>
<feature type="compositionally biased region" description="Polar residues" evidence="1">
    <location>
        <begin position="9"/>
        <end position="21"/>
    </location>
</feature>
<evidence type="ECO:0000259" key="2">
    <source>
        <dbReference type="PROSITE" id="PS51464"/>
    </source>
</evidence>
<dbReference type="EMBL" id="ML975170">
    <property type="protein sequence ID" value="KAF1809785.1"/>
    <property type="molecule type" value="Genomic_DNA"/>
</dbReference>
<organism evidence="3">
    <name type="scientific">Eremomyces bilateralis CBS 781.70</name>
    <dbReference type="NCBI Taxonomy" id="1392243"/>
    <lineage>
        <taxon>Eukaryota</taxon>
        <taxon>Fungi</taxon>
        <taxon>Dikarya</taxon>
        <taxon>Ascomycota</taxon>
        <taxon>Pezizomycotina</taxon>
        <taxon>Dothideomycetes</taxon>
        <taxon>Dothideomycetes incertae sedis</taxon>
        <taxon>Eremomycetales</taxon>
        <taxon>Eremomycetaceae</taxon>
        <taxon>Eremomyces</taxon>
    </lineage>
</organism>